<evidence type="ECO:0000256" key="2">
    <source>
        <dbReference type="ARBA" id="ARBA00005916"/>
    </source>
</evidence>
<comment type="pathway">
    <text evidence="1 8">Porphyrin-containing compound metabolism; protoporphyrin-IX biosynthesis; 5-aminolevulinate from L-glutamyl-tRNA(Glu): step 1/2.</text>
</comment>
<evidence type="ECO:0000256" key="11">
    <source>
        <dbReference type="PIRSR" id="PIRSR000445-3"/>
    </source>
</evidence>
<evidence type="ECO:0000256" key="9">
    <source>
        <dbReference type="PIRSR" id="PIRSR000445-1"/>
    </source>
</evidence>
<name>A0A3E3E963_9FIRM</name>
<organism evidence="16 17">
    <name type="scientific">Thomasclavelia ramosa</name>
    <dbReference type="NCBI Taxonomy" id="1547"/>
    <lineage>
        <taxon>Bacteria</taxon>
        <taxon>Bacillati</taxon>
        <taxon>Bacillota</taxon>
        <taxon>Erysipelotrichia</taxon>
        <taxon>Erysipelotrichales</taxon>
        <taxon>Coprobacillaceae</taxon>
        <taxon>Thomasclavelia</taxon>
    </lineage>
</organism>
<reference evidence="16 17" key="1">
    <citation type="submission" date="2018-08" db="EMBL/GenBank/DDBJ databases">
        <title>A genome reference for cultivated species of the human gut microbiota.</title>
        <authorList>
            <person name="Zou Y."/>
            <person name="Xue W."/>
            <person name="Luo G."/>
        </authorList>
    </citation>
    <scope>NUCLEOTIDE SEQUENCE [LARGE SCALE GENOMIC DNA]</scope>
    <source>
        <strain evidence="16 17">OM06-4</strain>
    </source>
</reference>
<evidence type="ECO:0000256" key="5">
    <source>
        <dbReference type="ARBA" id="ARBA00023002"/>
    </source>
</evidence>
<comment type="function">
    <text evidence="8">Catalyzes the NADPH-dependent reduction of glutamyl-tRNA(Glu) to glutamate 1-semialdehyde (GSA).</text>
</comment>
<keyword evidence="5 8" id="KW-0560">Oxidoreductase</keyword>
<protein>
    <recommendedName>
        <fullName evidence="3 8">Glutamyl-tRNA reductase</fullName>
        <shortName evidence="8">GluTR</shortName>
        <ecNumber evidence="3 8">1.2.1.70</ecNumber>
    </recommendedName>
</protein>
<comment type="similarity">
    <text evidence="2 8">Belongs to the glutamyl-tRNA reductase family.</text>
</comment>
<dbReference type="Gene3D" id="3.40.50.720">
    <property type="entry name" value="NAD(P)-binding Rossmann-like Domain"/>
    <property type="match status" value="1"/>
</dbReference>
<evidence type="ECO:0000259" key="14">
    <source>
        <dbReference type="Pfam" id="PF01488"/>
    </source>
</evidence>
<evidence type="ECO:0000256" key="7">
    <source>
        <dbReference type="ARBA" id="ARBA00047464"/>
    </source>
</evidence>
<dbReference type="EMBL" id="QUSL01000035">
    <property type="protein sequence ID" value="RGD79524.1"/>
    <property type="molecule type" value="Genomic_DNA"/>
</dbReference>
<feature type="site" description="Important for activity" evidence="8 12">
    <location>
        <position position="91"/>
    </location>
</feature>
<proteinExistence type="inferred from homology"/>
<evidence type="ECO:0000256" key="12">
    <source>
        <dbReference type="PIRSR" id="PIRSR000445-4"/>
    </source>
</evidence>
<dbReference type="AlphaFoldDB" id="A0A3E3E963"/>
<dbReference type="RefSeq" id="WP_117582448.1">
    <property type="nucleotide sequence ID" value="NZ_QUSL01000035.1"/>
</dbReference>
<evidence type="ECO:0000256" key="1">
    <source>
        <dbReference type="ARBA" id="ARBA00005059"/>
    </source>
</evidence>
<evidence type="ECO:0000256" key="6">
    <source>
        <dbReference type="ARBA" id="ARBA00023244"/>
    </source>
</evidence>
<dbReference type="SUPFAM" id="SSF69742">
    <property type="entry name" value="Glutamyl tRNA-reductase catalytic, N-terminal domain"/>
    <property type="match status" value="1"/>
</dbReference>
<dbReference type="InterPro" id="IPR036343">
    <property type="entry name" value="GluRdtase_N_sf"/>
</dbReference>
<dbReference type="SUPFAM" id="SSF51735">
    <property type="entry name" value="NAD(P)-binding Rossmann-fold domains"/>
    <property type="match status" value="1"/>
</dbReference>
<evidence type="ECO:0000256" key="8">
    <source>
        <dbReference type="HAMAP-Rule" id="MF_00087"/>
    </source>
</evidence>
<dbReference type="PIRSF" id="PIRSF000445">
    <property type="entry name" value="4pyrrol_synth_GluRdtase"/>
    <property type="match status" value="1"/>
</dbReference>
<evidence type="ECO:0000259" key="15">
    <source>
        <dbReference type="Pfam" id="PF05201"/>
    </source>
</evidence>
<dbReference type="PANTHER" id="PTHR43013">
    <property type="entry name" value="GLUTAMYL-TRNA REDUCTASE"/>
    <property type="match status" value="1"/>
</dbReference>
<dbReference type="PANTHER" id="PTHR43013:SF1">
    <property type="entry name" value="GLUTAMYL-TRNA REDUCTASE"/>
    <property type="match status" value="1"/>
</dbReference>
<feature type="domain" description="Glutamyl-tRNA reductase N-terminal" evidence="15">
    <location>
        <begin position="6"/>
        <end position="146"/>
    </location>
</feature>
<dbReference type="Pfam" id="PF00745">
    <property type="entry name" value="GlutR_dimer"/>
    <property type="match status" value="1"/>
</dbReference>
<dbReference type="GO" id="GO:0050661">
    <property type="term" value="F:NADP binding"/>
    <property type="evidence" value="ECO:0007669"/>
    <property type="project" value="InterPro"/>
</dbReference>
<gene>
    <name evidence="8" type="primary">hemA</name>
    <name evidence="16" type="ORF">DXB93_15955</name>
</gene>
<dbReference type="InterPro" id="IPR036291">
    <property type="entry name" value="NAD(P)-bd_dom_sf"/>
</dbReference>
<evidence type="ECO:0000313" key="16">
    <source>
        <dbReference type="EMBL" id="RGD79524.1"/>
    </source>
</evidence>
<dbReference type="Proteomes" id="UP000261032">
    <property type="component" value="Unassembled WGS sequence"/>
</dbReference>
<feature type="binding site" evidence="8 10">
    <location>
        <begin position="106"/>
        <end position="108"/>
    </location>
    <ligand>
        <name>substrate</name>
    </ligand>
</feature>
<evidence type="ECO:0000313" key="17">
    <source>
        <dbReference type="Proteomes" id="UP000261032"/>
    </source>
</evidence>
<evidence type="ECO:0000256" key="10">
    <source>
        <dbReference type="PIRSR" id="PIRSR000445-2"/>
    </source>
</evidence>
<accession>A0A3E3E963</accession>
<evidence type="ECO:0000256" key="3">
    <source>
        <dbReference type="ARBA" id="ARBA00012970"/>
    </source>
</evidence>
<evidence type="ECO:0000256" key="4">
    <source>
        <dbReference type="ARBA" id="ARBA00022857"/>
    </source>
</evidence>
<dbReference type="Pfam" id="PF01488">
    <property type="entry name" value="Shikimate_DH"/>
    <property type="match status" value="1"/>
</dbReference>
<keyword evidence="4 8" id="KW-0521">NADP</keyword>
<comment type="subunit">
    <text evidence="8">Homodimer.</text>
</comment>
<dbReference type="UniPathway" id="UPA00251">
    <property type="reaction ID" value="UER00316"/>
</dbReference>
<dbReference type="GO" id="GO:0019353">
    <property type="term" value="P:protoporphyrinogen IX biosynthetic process from glutamate"/>
    <property type="evidence" value="ECO:0007669"/>
    <property type="project" value="TreeGrafter"/>
</dbReference>
<evidence type="ECO:0000259" key="13">
    <source>
        <dbReference type="Pfam" id="PF00745"/>
    </source>
</evidence>
<feature type="active site" description="Nucleophile" evidence="8 9">
    <location>
        <position position="49"/>
    </location>
</feature>
<dbReference type="InterPro" id="IPR015895">
    <property type="entry name" value="4pyrrol_synth_GluRdtase_N"/>
</dbReference>
<feature type="binding site" evidence="8 10">
    <location>
        <position position="101"/>
    </location>
    <ligand>
        <name>substrate</name>
    </ligand>
</feature>
<dbReference type="InterPro" id="IPR006151">
    <property type="entry name" value="Shikm_DH/Glu-tRNA_Rdtase"/>
</dbReference>
<dbReference type="HAMAP" id="MF_00087">
    <property type="entry name" value="Glu_tRNA_reductase"/>
    <property type="match status" value="1"/>
</dbReference>
<feature type="domain" description="Tetrapyrrole biosynthesis glutamyl-tRNA reductase dimerisation" evidence="13">
    <location>
        <begin position="302"/>
        <end position="390"/>
    </location>
</feature>
<feature type="binding site" evidence="8 10">
    <location>
        <position position="112"/>
    </location>
    <ligand>
        <name>substrate</name>
    </ligand>
</feature>
<comment type="caution">
    <text evidence="16">The sequence shown here is derived from an EMBL/GenBank/DDBJ whole genome shotgun (WGS) entry which is preliminary data.</text>
</comment>
<dbReference type="Gene3D" id="3.30.460.30">
    <property type="entry name" value="Glutamyl-tRNA reductase, N-terminal domain"/>
    <property type="match status" value="1"/>
</dbReference>
<dbReference type="InterPro" id="IPR000343">
    <property type="entry name" value="4pyrrol_synth_GluRdtase"/>
</dbReference>
<comment type="miscellaneous">
    <text evidence="8">During catalysis, the active site Cys acts as a nucleophile attacking the alpha-carbonyl group of tRNA-bound glutamate with the formation of a thioester intermediate between enzyme and glutamate, and the concomitant release of tRNA(Glu). The thioester intermediate is finally reduced by direct hydride transfer from NADPH, to form the product GSA.</text>
</comment>
<comment type="catalytic activity">
    <reaction evidence="7 8">
        <text>(S)-4-amino-5-oxopentanoate + tRNA(Glu) + NADP(+) = L-glutamyl-tRNA(Glu) + NADPH + H(+)</text>
        <dbReference type="Rhea" id="RHEA:12344"/>
        <dbReference type="Rhea" id="RHEA-COMP:9663"/>
        <dbReference type="Rhea" id="RHEA-COMP:9680"/>
        <dbReference type="ChEBI" id="CHEBI:15378"/>
        <dbReference type="ChEBI" id="CHEBI:57501"/>
        <dbReference type="ChEBI" id="CHEBI:57783"/>
        <dbReference type="ChEBI" id="CHEBI:58349"/>
        <dbReference type="ChEBI" id="CHEBI:78442"/>
        <dbReference type="ChEBI" id="CHEBI:78520"/>
        <dbReference type="EC" id="1.2.1.70"/>
    </reaction>
</comment>
<feature type="binding site" evidence="8 10">
    <location>
        <begin position="48"/>
        <end position="51"/>
    </location>
    <ligand>
        <name>substrate</name>
    </ligand>
</feature>
<dbReference type="EC" id="1.2.1.70" evidence="3 8"/>
<sequence length="396" mass="45729">MEFAVIGVSHKQLALDKRSLFSFTDTQKLEFSSLLLTYGIEQVLILSTCNRSEVYLMYQTDIDFLPSIYLNYFNQAEAPLYVKTGDEAFRHLLKVTCGLESMLIREDQILGQVKQAYDFTCRMSLGGKELSLIFQETLNFVKKMKHKYQQPSISLTHLAVEHLKKVSNLYNKKIMICGAGEIATSFIPYLYDNNELIFSNRNSDKLVKLKQQYPKIKIIPFNQRKILLDQVNILISATAIPHLIFNRDDFISSQLIAIDLTIPRDIDKTASIQCIDLDTLNHEVAVNNQLRSKDVEKINSEIDIKIREVRTKLDSIKYDYVIQSLQAKSMQLANQTYEILVNKLSLTARERHILEKTLKASFMQIMKDPIHCVKTNQINDLEVINKLFSLKEDNEE</sequence>
<dbReference type="Pfam" id="PF05201">
    <property type="entry name" value="GlutR_N"/>
    <property type="match status" value="1"/>
</dbReference>
<keyword evidence="6 8" id="KW-0627">Porphyrin biosynthesis</keyword>
<dbReference type="GO" id="GO:0008883">
    <property type="term" value="F:glutamyl-tRNA reductase activity"/>
    <property type="evidence" value="ECO:0007669"/>
    <property type="project" value="UniProtKB-UniRule"/>
</dbReference>
<feature type="domain" description="Quinate/shikimate 5-dehydrogenase/glutamyl-tRNA reductase" evidence="14">
    <location>
        <begin position="164"/>
        <end position="281"/>
    </location>
</feature>
<comment type="domain">
    <text evidence="8">Possesses an unusual extended V-shaped dimeric structure with each monomer consisting of three distinct domains arranged along a curved 'spinal' alpha-helix. The N-terminal catalytic domain specifically recognizes the glutamate moiety of the substrate. The second domain is the NADPH-binding domain, and the third C-terminal domain is responsible for dimerization.</text>
</comment>
<dbReference type="InterPro" id="IPR015896">
    <property type="entry name" value="4pyrrol_synth_GluRdtase_dimer"/>
</dbReference>
<feature type="binding site" evidence="8 11">
    <location>
        <begin position="178"/>
        <end position="183"/>
    </location>
    <ligand>
        <name>NADP(+)</name>
        <dbReference type="ChEBI" id="CHEBI:58349"/>
    </ligand>
</feature>